<name>A0A381TSI2_9ZZZZ</name>
<gene>
    <name evidence="1" type="ORF">METZ01_LOCUS70711</name>
</gene>
<sequence length="47" mass="4996">MIVPVQMVLKFPTDELSPIVTPASITVYAPMVTLLPSLASPLTWAVG</sequence>
<protein>
    <submittedName>
        <fullName evidence="1">Uncharacterized protein</fullName>
    </submittedName>
</protein>
<organism evidence="1">
    <name type="scientific">marine metagenome</name>
    <dbReference type="NCBI Taxonomy" id="408172"/>
    <lineage>
        <taxon>unclassified sequences</taxon>
        <taxon>metagenomes</taxon>
        <taxon>ecological metagenomes</taxon>
    </lineage>
</organism>
<proteinExistence type="predicted"/>
<evidence type="ECO:0000313" key="1">
    <source>
        <dbReference type="EMBL" id="SVA17857.1"/>
    </source>
</evidence>
<reference evidence="1" key="1">
    <citation type="submission" date="2018-05" db="EMBL/GenBank/DDBJ databases">
        <authorList>
            <person name="Lanie J.A."/>
            <person name="Ng W.-L."/>
            <person name="Kazmierczak K.M."/>
            <person name="Andrzejewski T.M."/>
            <person name="Davidsen T.M."/>
            <person name="Wayne K.J."/>
            <person name="Tettelin H."/>
            <person name="Glass J.I."/>
            <person name="Rusch D."/>
            <person name="Podicherti R."/>
            <person name="Tsui H.-C.T."/>
            <person name="Winkler M.E."/>
        </authorList>
    </citation>
    <scope>NUCLEOTIDE SEQUENCE</scope>
</reference>
<dbReference type="AlphaFoldDB" id="A0A381TSI2"/>
<accession>A0A381TSI2</accession>
<dbReference type="EMBL" id="UINC01004927">
    <property type="protein sequence ID" value="SVA17857.1"/>
    <property type="molecule type" value="Genomic_DNA"/>
</dbReference>